<dbReference type="Proteomes" id="UP001352263">
    <property type="component" value="Unassembled WGS sequence"/>
</dbReference>
<accession>A0ABU6JI00</accession>
<sequence length="151" mass="16896">MKWVTRERPKIDRIACPWLITRFIDKDPEFLYVPASEVLTVAQQSSAIPYDIPGVEMSHVGEQCSFDAFLQKYDLKAAALQQLAAIVRGADTSKLDLTPQSAGLFAISLGLSAMFVDDHEMLKHGMVMYDALYAWCEQCQAETHNWPPGTS</sequence>
<evidence type="ECO:0000313" key="3">
    <source>
        <dbReference type="Proteomes" id="UP001352263"/>
    </source>
</evidence>
<dbReference type="Pfam" id="PF09828">
    <property type="entry name" value="ChrB_C"/>
    <property type="match status" value="1"/>
</dbReference>
<protein>
    <submittedName>
        <fullName evidence="2">Chromate resistance protein</fullName>
    </submittedName>
</protein>
<reference evidence="2 3" key="1">
    <citation type="submission" date="2023-10" db="EMBL/GenBank/DDBJ databases">
        <title>Noviherbaspirillum sp. CPCC 100848 genome assembly.</title>
        <authorList>
            <person name="Li X.Y."/>
            <person name="Fang X.M."/>
        </authorList>
    </citation>
    <scope>NUCLEOTIDE SEQUENCE [LARGE SCALE GENOMIC DNA]</scope>
    <source>
        <strain evidence="2 3">CPCC 100848</strain>
    </source>
</reference>
<dbReference type="RefSeq" id="WP_326509924.1">
    <property type="nucleotide sequence ID" value="NZ_JAWIIV010000049.1"/>
</dbReference>
<dbReference type="EMBL" id="JAWIIV010000049">
    <property type="protein sequence ID" value="MEC4723302.1"/>
    <property type="molecule type" value="Genomic_DNA"/>
</dbReference>
<gene>
    <name evidence="2" type="ORF">RY831_29525</name>
</gene>
<dbReference type="InterPro" id="IPR018634">
    <property type="entry name" value="ChrB_C"/>
</dbReference>
<name>A0ABU6JI00_9BURK</name>
<feature type="domain" description="ChrB C-terminal" evidence="1">
    <location>
        <begin position="3"/>
        <end position="136"/>
    </location>
</feature>
<evidence type="ECO:0000259" key="1">
    <source>
        <dbReference type="Pfam" id="PF09828"/>
    </source>
</evidence>
<organism evidence="2 3">
    <name type="scientific">Noviherbaspirillum album</name>
    <dbReference type="NCBI Taxonomy" id="3080276"/>
    <lineage>
        <taxon>Bacteria</taxon>
        <taxon>Pseudomonadati</taxon>
        <taxon>Pseudomonadota</taxon>
        <taxon>Betaproteobacteria</taxon>
        <taxon>Burkholderiales</taxon>
        <taxon>Oxalobacteraceae</taxon>
        <taxon>Noviherbaspirillum</taxon>
    </lineage>
</organism>
<comment type="caution">
    <text evidence="2">The sequence shown here is derived from an EMBL/GenBank/DDBJ whole genome shotgun (WGS) entry which is preliminary data.</text>
</comment>
<evidence type="ECO:0000313" key="2">
    <source>
        <dbReference type="EMBL" id="MEC4723302.1"/>
    </source>
</evidence>
<proteinExistence type="predicted"/>
<keyword evidence="3" id="KW-1185">Reference proteome</keyword>